<comment type="function">
    <text evidence="11 14">Involved in the type II fatty acid elongation cycle. Catalyzes the elongation of a wide range of acyl-ACP by the addition of two carbons from malonyl-ACP to an acyl acceptor. Can efficiently catalyze the conversion of palmitoleoyl-ACP (cis-hexadec-9-enoyl-ACP) to cis-vaccenoyl-ACP (cis-octadec-11-enoyl-ACP), an essential step in the thermal regulation of fatty acid composition.</text>
</comment>
<dbReference type="PANTHER" id="PTHR11712:SF336">
    <property type="entry name" value="3-OXOACYL-[ACYL-CARRIER-PROTEIN] SYNTHASE, MITOCHONDRIAL"/>
    <property type="match status" value="1"/>
</dbReference>
<evidence type="ECO:0000256" key="6">
    <source>
        <dbReference type="ARBA" id="ARBA00022679"/>
    </source>
</evidence>
<dbReference type="PROSITE" id="PS52004">
    <property type="entry name" value="KS3_2"/>
    <property type="match status" value="1"/>
</dbReference>
<dbReference type="Pfam" id="PF02801">
    <property type="entry name" value="Ketoacyl-synt_C"/>
    <property type="match status" value="1"/>
</dbReference>
<comment type="catalytic activity">
    <reaction evidence="12 14">
        <text>(9Z)-hexadecenoyl-[ACP] + malonyl-[ACP] + H(+) = 3-oxo-(11Z)-octadecenoyl-[ACP] + holo-[ACP] + CO2</text>
        <dbReference type="Rhea" id="RHEA:55040"/>
        <dbReference type="Rhea" id="RHEA-COMP:9623"/>
        <dbReference type="Rhea" id="RHEA-COMP:9685"/>
        <dbReference type="Rhea" id="RHEA-COMP:10800"/>
        <dbReference type="Rhea" id="RHEA-COMP:14074"/>
        <dbReference type="ChEBI" id="CHEBI:15378"/>
        <dbReference type="ChEBI" id="CHEBI:16526"/>
        <dbReference type="ChEBI" id="CHEBI:64479"/>
        <dbReference type="ChEBI" id="CHEBI:78449"/>
        <dbReference type="ChEBI" id="CHEBI:83989"/>
        <dbReference type="ChEBI" id="CHEBI:138538"/>
        <dbReference type="EC" id="2.3.1.179"/>
    </reaction>
</comment>
<dbReference type="NCBIfam" id="NF005589">
    <property type="entry name" value="PRK07314.1"/>
    <property type="match status" value="1"/>
</dbReference>
<organism evidence="17 18">
    <name type="scientific">Laspinema palackyanum D2a</name>
    <dbReference type="NCBI Taxonomy" id="2953684"/>
    <lineage>
        <taxon>Bacteria</taxon>
        <taxon>Bacillati</taxon>
        <taxon>Cyanobacteriota</taxon>
        <taxon>Cyanophyceae</taxon>
        <taxon>Oscillatoriophycideae</taxon>
        <taxon>Oscillatoriales</taxon>
        <taxon>Laspinemataceae</taxon>
        <taxon>Laspinema</taxon>
        <taxon>Laspinema palackyanum</taxon>
    </lineage>
</organism>
<keyword evidence="9 14" id="KW-0275">Fatty acid biosynthesis</keyword>
<dbReference type="InterPro" id="IPR000794">
    <property type="entry name" value="Beta-ketoacyl_synthase"/>
</dbReference>
<evidence type="ECO:0000256" key="4">
    <source>
        <dbReference type="ARBA" id="ARBA00014657"/>
    </source>
</evidence>
<evidence type="ECO:0000256" key="5">
    <source>
        <dbReference type="ARBA" id="ARBA00022516"/>
    </source>
</evidence>
<comment type="caution">
    <text evidence="17">The sequence shown here is derived from an EMBL/GenBank/DDBJ whole genome shotgun (WGS) entry which is preliminary data.</text>
</comment>
<dbReference type="InterPro" id="IPR014030">
    <property type="entry name" value="Ketoacyl_synth_N"/>
</dbReference>
<keyword evidence="6 14" id="KW-0808">Transferase</keyword>
<dbReference type="CDD" id="cd00834">
    <property type="entry name" value="KAS_I_II"/>
    <property type="match status" value="1"/>
</dbReference>
<dbReference type="NCBIfam" id="TIGR03150">
    <property type="entry name" value="fabF"/>
    <property type="match status" value="1"/>
</dbReference>
<dbReference type="PIRSF" id="PIRSF000447">
    <property type="entry name" value="KAS_II"/>
    <property type="match status" value="1"/>
</dbReference>
<evidence type="ECO:0000256" key="3">
    <source>
        <dbReference type="ARBA" id="ARBA00012356"/>
    </source>
</evidence>
<dbReference type="InterPro" id="IPR017568">
    <property type="entry name" value="3-oxoacyl-ACP_synth-2"/>
</dbReference>
<evidence type="ECO:0000256" key="15">
    <source>
        <dbReference type="RuleBase" id="RU003694"/>
    </source>
</evidence>
<keyword evidence="5 14" id="KW-0444">Lipid biosynthesis</keyword>
<dbReference type="NCBIfam" id="NF004970">
    <property type="entry name" value="PRK06333.1"/>
    <property type="match status" value="1"/>
</dbReference>
<evidence type="ECO:0000256" key="8">
    <source>
        <dbReference type="ARBA" id="ARBA00023098"/>
    </source>
</evidence>
<evidence type="ECO:0000256" key="10">
    <source>
        <dbReference type="ARBA" id="ARBA00023315"/>
    </source>
</evidence>
<gene>
    <name evidence="17" type="primary">fabF</name>
    <name evidence="17" type="ORF">NG799_24775</name>
</gene>
<dbReference type="Proteomes" id="UP001525890">
    <property type="component" value="Unassembled WGS sequence"/>
</dbReference>
<evidence type="ECO:0000256" key="1">
    <source>
        <dbReference type="ARBA" id="ARBA00005194"/>
    </source>
</evidence>
<sequence>MTSLERKRVVVTGLGAVTPIGNTLQDYWEGLLSGRNGIGPITLFDPSSHSCRIAGEVKGFDPHDYLDKKEAKRMDRFAQFAIAASKQAIADASFEINELNADQVGIVIGNGIGGMKVMEDQQTIYLNRGPDRCSPFMVPMMIANMAAGLTAIHTGAKGPNSCVVTACAAGSNAVGDAFRLIQGGYAQAMLCGGTEAAVTPLSVAGFAAARAVSTRNDDPLHACRPFDRDRDGFVMGEGAGILLLEELEHALARGAKIYAEMVGYAMTCDAYHMTSPVPGGEGATRAMLLAMKDAGITPEQVSYINAHGTSTAANDKTETNAIKNALGDHAYKIAVSSTKSMTGHLLGGSGGIEAVATVMAVANDKVPPTINLENPDPECDLDYVPHHSRDCPVNVALSNSFGFGGHNVTLAFAKYQ</sequence>
<keyword evidence="18" id="KW-1185">Reference proteome</keyword>
<proteinExistence type="inferred from homology"/>
<evidence type="ECO:0000256" key="2">
    <source>
        <dbReference type="ARBA" id="ARBA00008467"/>
    </source>
</evidence>
<evidence type="ECO:0000256" key="12">
    <source>
        <dbReference type="ARBA" id="ARBA00047318"/>
    </source>
</evidence>
<dbReference type="Pfam" id="PF00109">
    <property type="entry name" value="ketoacyl-synt"/>
    <property type="match status" value="1"/>
</dbReference>
<dbReference type="GO" id="GO:0004315">
    <property type="term" value="F:3-oxoacyl-[acyl-carrier-protein] synthase activity"/>
    <property type="evidence" value="ECO:0007669"/>
    <property type="project" value="UniProtKB-EC"/>
</dbReference>
<comment type="catalytic activity">
    <reaction evidence="13 14">
        <text>a fatty acyl-[ACP] + malonyl-[ACP] + H(+) = a 3-oxoacyl-[ACP] + holo-[ACP] + CO2</text>
        <dbReference type="Rhea" id="RHEA:22836"/>
        <dbReference type="Rhea" id="RHEA-COMP:9623"/>
        <dbReference type="Rhea" id="RHEA-COMP:9685"/>
        <dbReference type="Rhea" id="RHEA-COMP:9916"/>
        <dbReference type="Rhea" id="RHEA-COMP:14125"/>
        <dbReference type="ChEBI" id="CHEBI:15378"/>
        <dbReference type="ChEBI" id="CHEBI:16526"/>
        <dbReference type="ChEBI" id="CHEBI:64479"/>
        <dbReference type="ChEBI" id="CHEBI:78449"/>
        <dbReference type="ChEBI" id="CHEBI:78776"/>
        <dbReference type="ChEBI" id="CHEBI:138651"/>
    </reaction>
</comment>
<keyword evidence="7" id="KW-0276">Fatty acid metabolism</keyword>
<evidence type="ECO:0000256" key="14">
    <source>
        <dbReference type="PIRNR" id="PIRNR000447"/>
    </source>
</evidence>
<dbReference type="Gene3D" id="3.40.47.10">
    <property type="match status" value="1"/>
</dbReference>
<comment type="similarity">
    <text evidence="2 14 15">Belongs to the thiolase-like superfamily. Beta-ketoacyl-ACP synthases family.</text>
</comment>
<dbReference type="SMART" id="SM00825">
    <property type="entry name" value="PKS_KS"/>
    <property type="match status" value="1"/>
</dbReference>
<evidence type="ECO:0000259" key="16">
    <source>
        <dbReference type="PROSITE" id="PS52004"/>
    </source>
</evidence>
<reference evidence="17 18" key="1">
    <citation type="journal article" date="2022" name="Front. Microbiol.">
        <title>High genomic differentiation and limited gene flow indicate recent cryptic speciation within the genus Laspinema (cyanobacteria).</title>
        <authorList>
            <person name="Stanojkovic A."/>
            <person name="Skoupy S."/>
            <person name="Skaloud P."/>
            <person name="Dvorak P."/>
        </authorList>
    </citation>
    <scope>NUCLEOTIDE SEQUENCE [LARGE SCALE GENOMIC DNA]</scope>
    <source>
        <strain evidence="17 18">D2a</strain>
    </source>
</reference>
<comment type="pathway">
    <text evidence="1 14">Lipid metabolism; fatty acid biosynthesis.</text>
</comment>
<evidence type="ECO:0000256" key="13">
    <source>
        <dbReference type="ARBA" id="ARBA00047659"/>
    </source>
</evidence>
<evidence type="ECO:0000256" key="11">
    <source>
        <dbReference type="ARBA" id="ARBA00024006"/>
    </source>
</evidence>
<dbReference type="InterPro" id="IPR016039">
    <property type="entry name" value="Thiolase-like"/>
</dbReference>
<keyword evidence="8" id="KW-0443">Lipid metabolism</keyword>
<dbReference type="InterPro" id="IPR020841">
    <property type="entry name" value="PKS_Beta-ketoAc_synthase_dom"/>
</dbReference>
<dbReference type="PROSITE" id="PS00606">
    <property type="entry name" value="KS3_1"/>
    <property type="match status" value="1"/>
</dbReference>
<dbReference type="InterPro" id="IPR018201">
    <property type="entry name" value="Ketoacyl_synth_AS"/>
</dbReference>
<dbReference type="EMBL" id="JAMXFF010000053">
    <property type="protein sequence ID" value="MCT7969532.1"/>
    <property type="molecule type" value="Genomic_DNA"/>
</dbReference>
<name>A0ABT2N1M2_9CYAN</name>
<accession>A0ABT2N1M2</accession>
<evidence type="ECO:0000313" key="17">
    <source>
        <dbReference type="EMBL" id="MCT7969532.1"/>
    </source>
</evidence>
<evidence type="ECO:0000256" key="7">
    <source>
        <dbReference type="ARBA" id="ARBA00022832"/>
    </source>
</evidence>
<evidence type="ECO:0000256" key="9">
    <source>
        <dbReference type="ARBA" id="ARBA00023160"/>
    </source>
</evidence>
<dbReference type="InterPro" id="IPR014031">
    <property type="entry name" value="Ketoacyl_synth_C"/>
</dbReference>
<protein>
    <recommendedName>
        <fullName evidence="4 14">3-oxoacyl-[acyl-carrier-protein] synthase 2</fullName>
        <ecNumber evidence="3 14">2.3.1.179</ecNumber>
    </recommendedName>
</protein>
<dbReference type="EC" id="2.3.1.179" evidence="3 14"/>
<feature type="domain" description="Ketosynthase family 3 (KS3)" evidence="16">
    <location>
        <begin position="6"/>
        <end position="414"/>
    </location>
</feature>
<dbReference type="SUPFAM" id="SSF53901">
    <property type="entry name" value="Thiolase-like"/>
    <property type="match status" value="2"/>
</dbReference>
<dbReference type="PANTHER" id="PTHR11712">
    <property type="entry name" value="POLYKETIDE SYNTHASE-RELATED"/>
    <property type="match status" value="1"/>
</dbReference>
<evidence type="ECO:0000313" key="18">
    <source>
        <dbReference type="Proteomes" id="UP001525890"/>
    </source>
</evidence>
<dbReference type="RefSeq" id="WP_368008987.1">
    <property type="nucleotide sequence ID" value="NZ_JAMXFF010000053.1"/>
</dbReference>
<keyword evidence="10 14" id="KW-0012">Acyltransferase</keyword>